<evidence type="ECO:0000256" key="7">
    <source>
        <dbReference type="ARBA" id="ARBA00022679"/>
    </source>
</evidence>
<proteinExistence type="inferred from homology"/>
<feature type="domain" description="AAA" evidence="19">
    <location>
        <begin position="603"/>
        <end position="717"/>
    </location>
</feature>
<keyword evidence="7" id="KW-0808">Transferase</keyword>
<evidence type="ECO:0000256" key="5">
    <source>
        <dbReference type="ARBA" id="ARBA00022475"/>
    </source>
</evidence>
<evidence type="ECO:0000256" key="15">
    <source>
        <dbReference type="ARBA" id="ARBA00051245"/>
    </source>
</evidence>
<evidence type="ECO:0000256" key="13">
    <source>
        <dbReference type="ARBA" id="ARBA00023136"/>
    </source>
</evidence>
<name>A0ABV9KUG1_9BACT</name>
<comment type="similarity">
    <text evidence="3">Belongs to the etk/wzc family.</text>
</comment>
<keyword evidence="14" id="KW-0829">Tyrosine-protein kinase</keyword>
<evidence type="ECO:0000256" key="3">
    <source>
        <dbReference type="ARBA" id="ARBA00008883"/>
    </source>
</evidence>
<dbReference type="SUPFAM" id="SSF52540">
    <property type="entry name" value="P-loop containing nucleoside triphosphate hydrolases"/>
    <property type="match status" value="1"/>
</dbReference>
<keyword evidence="12 17" id="KW-1133">Transmembrane helix</keyword>
<evidence type="ECO:0000256" key="12">
    <source>
        <dbReference type="ARBA" id="ARBA00022989"/>
    </source>
</evidence>
<evidence type="ECO:0000256" key="8">
    <source>
        <dbReference type="ARBA" id="ARBA00022692"/>
    </source>
</evidence>
<evidence type="ECO:0000259" key="19">
    <source>
        <dbReference type="Pfam" id="PF13614"/>
    </source>
</evidence>
<feature type="coiled-coil region" evidence="16">
    <location>
        <begin position="276"/>
        <end position="303"/>
    </location>
</feature>
<evidence type="ECO:0000256" key="17">
    <source>
        <dbReference type="SAM" id="Phobius"/>
    </source>
</evidence>
<dbReference type="CDD" id="cd05387">
    <property type="entry name" value="BY-kinase"/>
    <property type="match status" value="1"/>
</dbReference>
<evidence type="ECO:0000256" key="11">
    <source>
        <dbReference type="ARBA" id="ARBA00022840"/>
    </source>
</evidence>
<feature type="transmembrane region" description="Helical" evidence="17">
    <location>
        <begin position="499"/>
        <end position="521"/>
    </location>
</feature>
<evidence type="ECO:0000313" key="20">
    <source>
        <dbReference type="EMBL" id="MFC4673845.1"/>
    </source>
</evidence>
<dbReference type="InterPro" id="IPR027417">
    <property type="entry name" value="P-loop_NTPase"/>
</dbReference>
<evidence type="ECO:0000256" key="4">
    <source>
        <dbReference type="ARBA" id="ARBA00011903"/>
    </source>
</evidence>
<keyword evidence="9" id="KW-0547">Nucleotide-binding</keyword>
<dbReference type="Proteomes" id="UP001596023">
    <property type="component" value="Unassembled WGS sequence"/>
</dbReference>
<evidence type="ECO:0000256" key="10">
    <source>
        <dbReference type="ARBA" id="ARBA00022777"/>
    </source>
</evidence>
<gene>
    <name evidence="20" type="ORF">ACFO6W_09090</name>
</gene>
<feature type="transmembrane region" description="Helical" evidence="17">
    <location>
        <begin position="30"/>
        <end position="49"/>
    </location>
</feature>
<evidence type="ECO:0000256" key="1">
    <source>
        <dbReference type="ARBA" id="ARBA00004429"/>
    </source>
</evidence>
<keyword evidence="10" id="KW-0418">Kinase</keyword>
<dbReference type="Pfam" id="PF02706">
    <property type="entry name" value="Wzz"/>
    <property type="match status" value="1"/>
</dbReference>
<evidence type="ECO:0000256" key="16">
    <source>
        <dbReference type="SAM" id="Coils"/>
    </source>
</evidence>
<sequence>MIDREFLKDKGQLTKIDFRKIRIIIWNMKYILLLSVIVCLAGAYVYLSYTAPIYKKNITVVLKNQQNQYSDNYQLISNALGVENKTSYENQTFILRSVKLMSRVVEAGEFNVRYFNIGHFVDTEKYTSSPIKFLFSPAEGQEIANINMEISFPGDKEIQIDTLLVNNTPALLSVKTVELGQIINTSIGDMKFMAKNETDLSGQKGKMRITHSGIEKTARELVSSLEIISSIQQPDALIISLKEKHPKRAEDILNILIDEYNILTKENDSQSILSTISFLDERIIGLEEELKEVEGSYTDYKAANGLLDLNSQSQIAVTSSQSYKDRLNELSLQFSLLKSIKESFQGDTYQLIPVNIGIIDATLNSSISQYNQLVIDRNRMLAGSSENNPKVQSTSDLLAALKGNIIQSIDNLEDSHELRLQSIAQQQNQNQRKLVTMPSKQLALTRMSHLQQVKEPLYILLQQKREEALLMLSSLSDEAYVVDKAFGPNDPVFPRGKDIYILAFVLALVIPILIVFVMNLLRDKILFEKDIIDRTDIPLLGVVPSALKNKKSPMKAQIVTDAGRDPLTESFRMLRSKLENIGINKRKQGGLILQISSSGPWEGKSFISINMALSLAYLGKKVLLIGADLHKPALSKYLNIDSNKAGLSTYLAGMEKDIHNSIIQHEDAENLDIIPAGPIPLKPSELLSLPLFGETLDKLRDEYDYIIIDSAPFLAVSSGFIISKYVDCTLYILRYGYTRFSIIDTLNNIIREGSLNSVMLMLNAVNFKKKSIYGMGGLGEGYSYGYGYINYGKK</sequence>
<comment type="catalytic activity">
    <reaction evidence="15">
        <text>L-tyrosyl-[protein] + ATP = O-phospho-L-tyrosyl-[protein] + ADP + H(+)</text>
        <dbReference type="Rhea" id="RHEA:10596"/>
        <dbReference type="Rhea" id="RHEA-COMP:10136"/>
        <dbReference type="Rhea" id="RHEA-COMP:20101"/>
        <dbReference type="ChEBI" id="CHEBI:15378"/>
        <dbReference type="ChEBI" id="CHEBI:30616"/>
        <dbReference type="ChEBI" id="CHEBI:46858"/>
        <dbReference type="ChEBI" id="CHEBI:61978"/>
        <dbReference type="ChEBI" id="CHEBI:456216"/>
        <dbReference type="EC" id="2.7.10.2"/>
    </reaction>
</comment>
<organism evidence="20 21">
    <name type="scientific">Dysgonomonas termitidis</name>
    <dbReference type="NCBI Taxonomy" id="1516126"/>
    <lineage>
        <taxon>Bacteria</taxon>
        <taxon>Pseudomonadati</taxon>
        <taxon>Bacteroidota</taxon>
        <taxon>Bacteroidia</taxon>
        <taxon>Bacteroidales</taxon>
        <taxon>Dysgonomonadaceae</taxon>
        <taxon>Dysgonomonas</taxon>
    </lineage>
</organism>
<protein>
    <recommendedName>
        <fullName evidence="4">non-specific protein-tyrosine kinase</fullName>
        <ecNumber evidence="4">2.7.10.2</ecNumber>
    </recommendedName>
</protein>
<comment type="caution">
    <text evidence="20">The sequence shown here is derived from an EMBL/GenBank/DDBJ whole genome shotgun (WGS) entry which is preliminary data.</text>
</comment>
<dbReference type="PANTHER" id="PTHR32309:SF13">
    <property type="entry name" value="FERRIC ENTEROBACTIN TRANSPORT PROTEIN FEPE"/>
    <property type="match status" value="1"/>
</dbReference>
<evidence type="ECO:0000259" key="18">
    <source>
        <dbReference type="Pfam" id="PF02706"/>
    </source>
</evidence>
<dbReference type="InterPro" id="IPR005702">
    <property type="entry name" value="Wzc-like_C"/>
</dbReference>
<dbReference type="InterPro" id="IPR050445">
    <property type="entry name" value="Bact_polysacc_biosynth/exp"/>
</dbReference>
<dbReference type="InterPro" id="IPR003856">
    <property type="entry name" value="LPS_length_determ_N"/>
</dbReference>
<dbReference type="EMBL" id="JBHSGN010000063">
    <property type="protein sequence ID" value="MFC4673845.1"/>
    <property type="molecule type" value="Genomic_DNA"/>
</dbReference>
<evidence type="ECO:0000256" key="14">
    <source>
        <dbReference type="ARBA" id="ARBA00023137"/>
    </source>
</evidence>
<accession>A0ABV9KUG1</accession>
<feature type="domain" description="Polysaccharide chain length determinant N-terminal" evidence="18">
    <location>
        <begin position="15"/>
        <end position="106"/>
    </location>
</feature>
<keyword evidence="6" id="KW-0997">Cell inner membrane</keyword>
<dbReference type="InterPro" id="IPR025669">
    <property type="entry name" value="AAA_dom"/>
</dbReference>
<dbReference type="Gene3D" id="3.40.50.300">
    <property type="entry name" value="P-loop containing nucleotide triphosphate hydrolases"/>
    <property type="match status" value="1"/>
</dbReference>
<keyword evidence="13 17" id="KW-0472">Membrane</keyword>
<keyword evidence="21" id="KW-1185">Reference proteome</keyword>
<keyword evidence="5" id="KW-1003">Cell membrane</keyword>
<evidence type="ECO:0000256" key="2">
    <source>
        <dbReference type="ARBA" id="ARBA00007316"/>
    </source>
</evidence>
<keyword evidence="8 17" id="KW-0812">Transmembrane</keyword>
<comment type="similarity">
    <text evidence="2">Belongs to the CpsD/CapB family.</text>
</comment>
<dbReference type="PANTHER" id="PTHR32309">
    <property type="entry name" value="TYROSINE-PROTEIN KINASE"/>
    <property type="match status" value="1"/>
</dbReference>
<dbReference type="RefSeq" id="WP_379995534.1">
    <property type="nucleotide sequence ID" value="NZ_JBHSGN010000063.1"/>
</dbReference>
<dbReference type="EC" id="2.7.10.2" evidence="4"/>
<comment type="subcellular location">
    <subcellularLocation>
        <location evidence="1">Cell inner membrane</location>
        <topology evidence="1">Multi-pass membrane protein</topology>
    </subcellularLocation>
</comment>
<evidence type="ECO:0000256" key="9">
    <source>
        <dbReference type="ARBA" id="ARBA00022741"/>
    </source>
</evidence>
<keyword evidence="11" id="KW-0067">ATP-binding</keyword>
<evidence type="ECO:0000313" key="21">
    <source>
        <dbReference type="Proteomes" id="UP001596023"/>
    </source>
</evidence>
<keyword evidence="16" id="KW-0175">Coiled coil</keyword>
<reference evidence="21" key="1">
    <citation type="journal article" date="2019" name="Int. J. Syst. Evol. Microbiol.">
        <title>The Global Catalogue of Microorganisms (GCM) 10K type strain sequencing project: providing services to taxonomists for standard genome sequencing and annotation.</title>
        <authorList>
            <consortium name="The Broad Institute Genomics Platform"/>
            <consortium name="The Broad Institute Genome Sequencing Center for Infectious Disease"/>
            <person name="Wu L."/>
            <person name="Ma J."/>
        </authorList>
    </citation>
    <scope>NUCLEOTIDE SEQUENCE [LARGE SCALE GENOMIC DNA]</scope>
    <source>
        <strain evidence="21">CCUG 66188</strain>
    </source>
</reference>
<evidence type="ECO:0000256" key="6">
    <source>
        <dbReference type="ARBA" id="ARBA00022519"/>
    </source>
</evidence>
<dbReference type="Pfam" id="PF13614">
    <property type="entry name" value="AAA_31"/>
    <property type="match status" value="1"/>
</dbReference>